<keyword evidence="5" id="KW-1185">Reference proteome</keyword>
<keyword evidence="1" id="KW-0547">Nucleotide-binding</keyword>
<evidence type="ECO:0000313" key="5">
    <source>
        <dbReference type="Proteomes" id="UP000515152"/>
    </source>
</evidence>
<feature type="compositionally biased region" description="Basic residues" evidence="3">
    <location>
        <begin position="462"/>
        <end position="478"/>
    </location>
</feature>
<dbReference type="PANTHER" id="PTHR14690">
    <property type="entry name" value="IQ MOTIF CONTAINING WITH AAA DOMAIN 1"/>
    <property type="match status" value="1"/>
</dbReference>
<dbReference type="PROSITE" id="PS50096">
    <property type="entry name" value="IQ"/>
    <property type="match status" value="1"/>
</dbReference>
<feature type="region of interest" description="Disordered" evidence="3">
    <location>
        <begin position="345"/>
        <end position="381"/>
    </location>
</feature>
<dbReference type="Gene3D" id="3.40.50.300">
    <property type="entry name" value="P-loop containing nucleotide triphosphate hydrolases"/>
    <property type="match status" value="1"/>
</dbReference>
<evidence type="ECO:0000313" key="6">
    <source>
        <dbReference type="RefSeq" id="XP_031430359.1"/>
    </source>
</evidence>
<dbReference type="SUPFAM" id="SSF52540">
    <property type="entry name" value="P-loop containing nucleoside triphosphate hydrolases"/>
    <property type="match status" value="1"/>
</dbReference>
<dbReference type="InterPro" id="IPR027417">
    <property type="entry name" value="P-loop_NTPase"/>
</dbReference>
<dbReference type="GO" id="GO:0016887">
    <property type="term" value="F:ATP hydrolysis activity"/>
    <property type="evidence" value="ECO:0007669"/>
    <property type="project" value="InterPro"/>
</dbReference>
<organism evidence="5 6">
    <name type="scientific">Clupea harengus</name>
    <name type="common">Atlantic herring</name>
    <dbReference type="NCBI Taxonomy" id="7950"/>
    <lineage>
        <taxon>Eukaryota</taxon>
        <taxon>Metazoa</taxon>
        <taxon>Chordata</taxon>
        <taxon>Craniata</taxon>
        <taxon>Vertebrata</taxon>
        <taxon>Euteleostomi</taxon>
        <taxon>Actinopterygii</taxon>
        <taxon>Neopterygii</taxon>
        <taxon>Teleostei</taxon>
        <taxon>Clupei</taxon>
        <taxon>Clupeiformes</taxon>
        <taxon>Clupeoidei</taxon>
        <taxon>Clupeidae</taxon>
        <taxon>Clupea</taxon>
    </lineage>
</organism>
<evidence type="ECO:0000256" key="1">
    <source>
        <dbReference type="ARBA" id="ARBA00022741"/>
    </source>
</evidence>
<feature type="compositionally biased region" description="Basic and acidic residues" evidence="3">
    <location>
        <begin position="801"/>
        <end position="814"/>
    </location>
</feature>
<evidence type="ECO:0000256" key="2">
    <source>
        <dbReference type="ARBA" id="ARBA00022840"/>
    </source>
</evidence>
<dbReference type="KEGG" id="char:105895215"/>
<protein>
    <submittedName>
        <fullName evidence="6">Dynein regulatory complex protein 11</fullName>
    </submittedName>
</protein>
<dbReference type="InterPro" id="IPR003959">
    <property type="entry name" value="ATPase_AAA_core"/>
</dbReference>
<dbReference type="RefSeq" id="XP_031430359.1">
    <property type="nucleotide sequence ID" value="XM_031574499.2"/>
</dbReference>
<feature type="domain" description="ATPase AAA-type core" evidence="4">
    <location>
        <begin position="564"/>
        <end position="681"/>
    </location>
</feature>
<feature type="region of interest" description="Disordered" evidence="3">
    <location>
        <begin position="455"/>
        <end position="481"/>
    </location>
</feature>
<evidence type="ECO:0000259" key="4">
    <source>
        <dbReference type="Pfam" id="PF00004"/>
    </source>
</evidence>
<dbReference type="GeneID" id="105895215"/>
<dbReference type="FunFam" id="1.10.8.60:FF:000064">
    <property type="entry name" value="IQ motif containing with AAA domain 1"/>
    <property type="match status" value="1"/>
</dbReference>
<dbReference type="GO" id="GO:0005524">
    <property type="term" value="F:ATP binding"/>
    <property type="evidence" value="ECO:0007669"/>
    <property type="project" value="UniProtKB-KW"/>
</dbReference>
<dbReference type="OrthoDB" id="3046016at2759"/>
<proteinExistence type="predicted"/>
<dbReference type="AlphaFoldDB" id="A0A6P8FUM1"/>
<feature type="compositionally biased region" description="Basic and acidic residues" evidence="3">
    <location>
        <begin position="345"/>
        <end position="373"/>
    </location>
</feature>
<dbReference type="Proteomes" id="UP000515152">
    <property type="component" value="Chromosome 10"/>
</dbReference>
<dbReference type="Gene3D" id="1.10.8.60">
    <property type="match status" value="1"/>
</dbReference>
<reference evidence="6" key="1">
    <citation type="submission" date="2025-08" db="UniProtKB">
        <authorList>
            <consortium name="RefSeq"/>
        </authorList>
    </citation>
    <scope>IDENTIFICATION</scope>
</reference>
<name>A0A6P8FUM1_CLUHA</name>
<dbReference type="Pfam" id="PF00004">
    <property type="entry name" value="AAA"/>
    <property type="match status" value="1"/>
</dbReference>
<dbReference type="CDD" id="cd19506">
    <property type="entry name" value="RecA-like_IQCA1"/>
    <property type="match status" value="1"/>
</dbReference>
<sequence>MSHSTYNKLWADAQIELKSLLVLELPAQTARPEKDRVVFFQRLATLYVRYVQIFRHLEETYDQTIHPQKRRVIRTVLDSVMGRVVELKNEMVEKEFSEYHYMDDVIQDLKLTPEAIEIPIPRYFKSERNKVLQDRAKMLSNILDSMGVVTKPEATRGQTLNFEEAIKVIQVAERARQGRLRAKFMREIQRDEERQRRAKDRDLGTDAIEQAVVRIQKVWKGFVQRKKTKREREEEMIFLGMVMGSHDSQPLSYAATVLGNKARRRLKQSDYEEDYKKAITTITDKIRDLEGPDIKETMKDQIRQWFIECHDATGSFPDYPEEEDGGSALIFIEKTPQQLMEELAAKEDEDANKKPKGKDEKKDKGKKDKGKGGEEEEEAGLKMLPSHFLADLEAGQKTFIDVWQNRDEGKNFHQRHDVELIKEKKRMEVEAEIRLQVDELMRQELANWKLAVDKDKGGKAKGNAKKKKGAKSAKKKKKDKDLTADRAMESLFQELVQQGLLKRADDVKLDNYLGDYSYLGTTLRHSDIEPMPSLSDVRQLMALYGVLPLGSHEVHEKAPLIKAMLLAGPAGVGKKMLVHAICQEVGANLFDLSPLNLVGKYPGKSGLQMMLHMVFKVARALQPSVVWIGDAEKMFYKKVPKEEKELDPKRLKKDLPKILKTIKGEDRVLIIGTTREPFNADIKAFCKVYSKIILIPRPDYASRYVIWRQFIEKYGGQVTSALDLSTLAKISDGYTQGHMVKVVQGILTERRAQQLAKKPLTAAEFIVPLAKIDPVFQDEEEALKAWYAKTPLGKKRAKAASGKEEEPAAKGGKDAKKKKK</sequence>
<accession>A0A6P8FUM1</accession>
<dbReference type="PANTHER" id="PTHR14690:SF10">
    <property type="entry name" value="IQ AND AAA DOMAIN-CONTAINING PROTEIN-LIKE"/>
    <property type="match status" value="1"/>
</dbReference>
<evidence type="ECO:0000256" key="3">
    <source>
        <dbReference type="SAM" id="MobiDB-lite"/>
    </source>
</evidence>
<gene>
    <name evidence="6" type="primary">zgc:153738</name>
</gene>
<dbReference type="InterPro" id="IPR052267">
    <property type="entry name" value="N-DRC_Component"/>
</dbReference>
<keyword evidence="2" id="KW-0067">ATP-binding</keyword>
<feature type="region of interest" description="Disordered" evidence="3">
    <location>
        <begin position="793"/>
        <end position="820"/>
    </location>
</feature>